<organism evidence="2 3">
    <name type="scientific">Cylicostephanus goldi</name>
    <name type="common">Nematode worm</name>
    <dbReference type="NCBI Taxonomy" id="71465"/>
    <lineage>
        <taxon>Eukaryota</taxon>
        <taxon>Metazoa</taxon>
        <taxon>Ecdysozoa</taxon>
        <taxon>Nematoda</taxon>
        <taxon>Chromadorea</taxon>
        <taxon>Rhabditida</taxon>
        <taxon>Rhabditina</taxon>
        <taxon>Rhabditomorpha</taxon>
        <taxon>Strongyloidea</taxon>
        <taxon>Strongylidae</taxon>
        <taxon>Cylicostephanus</taxon>
    </lineage>
</organism>
<evidence type="ECO:0000313" key="2">
    <source>
        <dbReference type="EMBL" id="VDN22738.1"/>
    </source>
</evidence>
<protein>
    <submittedName>
        <fullName evidence="2">Uncharacterized protein</fullName>
    </submittedName>
</protein>
<sequence length="94" mass="10206">MDEFLSMCNADEDGEEQLSCASAVDQEIAPGHGTSPERPEDPALDDEAPLDPSEIQSPKLVDLDFADTPSTSTECRPAAHHADESDDEYIDDKK</sequence>
<accession>A0A3P7MJS3</accession>
<dbReference type="EMBL" id="UYRV01106747">
    <property type="protein sequence ID" value="VDN22738.1"/>
    <property type="molecule type" value="Genomic_DNA"/>
</dbReference>
<dbReference type="AlphaFoldDB" id="A0A3P7MJS3"/>
<dbReference type="Proteomes" id="UP000271889">
    <property type="component" value="Unassembled WGS sequence"/>
</dbReference>
<evidence type="ECO:0000256" key="1">
    <source>
        <dbReference type="SAM" id="MobiDB-lite"/>
    </source>
</evidence>
<gene>
    <name evidence="2" type="ORF">CGOC_LOCUS9388</name>
</gene>
<evidence type="ECO:0000313" key="3">
    <source>
        <dbReference type="Proteomes" id="UP000271889"/>
    </source>
</evidence>
<feature type="compositionally biased region" description="Acidic residues" evidence="1">
    <location>
        <begin position="84"/>
        <end position="94"/>
    </location>
</feature>
<keyword evidence="3" id="KW-1185">Reference proteome</keyword>
<feature type="region of interest" description="Disordered" evidence="1">
    <location>
        <begin position="1"/>
        <end position="94"/>
    </location>
</feature>
<reference evidence="2 3" key="1">
    <citation type="submission" date="2018-11" db="EMBL/GenBank/DDBJ databases">
        <authorList>
            <consortium name="Pathogen Informatics"/>
        </authorList>
    </citation>
    <scope>NUCLEOTIDE SEQUENCE [LARGE SCALE GENOMIC DNA]</scope>
</reference>
<name>A0A3P7MJS3_CYLGO</name>
<proteinExistence type="predicted"/>